<feature type="domain" description="Lipopolysaccharide assembly protein A" evidence="5">
    <location>
        <begin position="24"/>
        <end position="77"/>
    </location>
</feature>
<evidence type="ECO:0000256" key="1">
    <source>
        <dbReference type="ARBA" id="ARBA00022475"/>
    </source>
</evidence>
<dbReference type="EMBL" id="QXIL01000003">
    <property type="protein sequence ID" value="RXI79681.1"/>
    <property type="molecule type" value="Genomic_DNA"/>
</dbReference>
<dbReference type="PANTHER" id="PTHR41335:SF1">
    <property type="entry name" value="MEMBRANE PROTEIN"/>
    <property type="match status" value="1"/>
</dbReference>
<proteinExistence type="predicted"/>
<sequence>MKNQWRIIATILLVIVVAVFAILNVESVPVSFGFATVHWPLILLLLVSILIGAVLMILFSTITAFRHNHAYKELKQSSDERIQSLTDENERLQKRVKNTGKQAAGQQDQEIHALQAQVKDLQTQLAATKQAPQK</sequence>
<keyword evidence="2" id="KW-0812">Transmembrane</keyword>
<keyword evidence="1" id="KW-1003">Cell membrane</keyword>
<dbReference type="AlphaFoldDB" id="A0A4Q0VM56"/>
<evidence type="ECO:0000313" key="7">
    <source>
        <dbReference type="Proteomes" id="UP000290602"/>
    </source>
</evidence>
<dbReference type="Pfam" id="PF06305">
    <property type="entry name" value="LapA_dom"/>
    <property type="match status" value="1"/>
</dbReference>
<evidence type="ECO:0000313" key="6">
    <source>
        <dbReference type="EMBL" id="RXI79681.1"/>
    </source>
</evidence>
<evidence type="ECO:0000256" key="3">
    <source>
        <dbReference type="ARBA" id="ARBA00022989"/>
    </source>
</evidence>
<reference evidence="6 7" key="1">
    <citation type="submission" date="2018-08" db="EMBL/GenBank/DDBJ databases">
        <title>Lactobacillus suantsai sp. nov., isolated from traditional fermented suan-tsai in Taiwan.</title>
        <authorList>
            <person name="Huang C.-H."/>
        </authorList>
    </citation>
    <scope>NUCLEOTIDE SEQUENCE [LARGE SCALE GENOMIC DNA]</scope>
    <source>
        <strain evidence="6 7">BCRC 12945</strain>
    </source>
</reference>
<evidence type="ECO:0000259" key="5">
    <source>
        <dbReference type="Pfam" id="PF06305"/>
    </source>
</evidence>
<dbReference type="RefSeq" id="WP_129031571.1">
    <property type="nucleotide sequence ID" value="NZ_CP059603.1"/>
</dbReference>
<evidence type="ECO:0000256" key="4">
    <source>
        <dbReference type="ARBA" id="ARBA00023136"/>
    </source>
</evidence>
<keyword evidence="4" id="KW-0472">Membrane</keyword>
<dbReference type="Proteomes" id="UP000290602">
    <property type="component" value="Unassembled WGS sequence"/>
</dbReference>
<organism evidence="6 7">
    <name type="scientific">Levilactobacillus suantsaii</name>
    <dbReference type="NCBI Taxonomy" id="2292255"/>
    <lineage>
        <taxon>Bacteria</taxon>
        <taxon>Bacillati</taxon>
        <taxon>Bacillota</taxon>
        <taxon>Bacilli</taxon>
        <taxon>Lactobacillales</taxon>
        <taxon>Lactobacillaceae</taxon>
        <taxon>Levilactobacillus</taxon>
    </lineage>
</organism>
<comment type="caution">
    <text evidence="6">The sequence shown here is derived from an EMBL/GenBank/DDBJ whole genome shotgun (WGS) entry which is preliminary data.</text>
</comment>
<protein>
    <submittedName>
        <fullName evidence="6">DUF1049 domain-containing protein</fullName>
    </submittedName>
</protein>
<dbReference type="InterPro" id="IPR010445">
    <property type="entry name" value="LapA_dom"/>
</dbReference>
<name>A0A4Q0VM56_9LACO</name>
<keyword evidence="7" id="KW-1185">Reference proteome</keyword>
<gene>
    <name evidence="6" type="ORF">DXH47_02855</name>
</gene>
<dbReference type="Gene3D" id="1.20.5.1700">
    <property type="match status" value="1"/>
</dbReference>
<dbReference type="GO" id="GO:0005886">
    <property type="term" value="C:plasma membrane"/>
    <property type="evidence" value="ECO:0007669"/>
    <property type="project" value="InterPro"/>
</dbReference>
<evidence type="ECO:0000256" key="2">
    <source>
        <dbReference type="ARBA" id="ARBA00022692"/>
    </source>
</evidence>
<accession>A0A4Q0VM56</accession>
<dbReference type="PANTHER" id="PTHR41335">
    <property type="entry name" value="MEMBRANE PROTEIN-RELATED"/>
    <property type="match status" value="1"/>
</dbReference>
<keyword evidence="3" id="KW-1133">Transmembrane helix</keyword>
<dbReference type="OrthoDB" id="2990728at2"/>